<keyword evidence="3" id="KW-1185">Reference proteome</keyword>
<feature type="transmembrane region" description="Helical" evidence="1">
    <location>
        <begin position="185"/>
        <end position="203"/>
    </location>
</feature>
<organism evidence="2 3">
    <name type="scientific">Sphaerisporangium melleum</name>
    <dbReference type="NCBI Taxonomy" id="321316"/>
    <lineage>
        <taxon>Bacteria</taxon>
        <taxon>Bacillati</taxon>
        <taxon>Actinomycetota</taxon>
        <taxon>Actinomycetes</taxon>
        <taxon>Streptosporangiales</taxon>
        <taxon>Streptosporangiaceae</taxon>
        <taxon>Sphaerisporangium</taxon>
    </lineage>
</organism>
<feature type="transmembrane region" description="Helical" evidence="1">
    <location>
        <begin position="67"/>
        <end position="91"/>
    </location>
</feature>
<dbReference type="Proteomes" id="UP000645217">
    <property type="component" value="Unassembled WGS sequence"/>
</dbReference>
<gene>
    <name evidence="2" type="ORF">GCM10007964_70840</name>
</gene>
<name>A0A917VVN6_9ACTN</name>
<dbReference type="GO" id="GO:0140359">
    <property type="term" value="F:ABC-type transporter activity"/>
    <property type="evidence" value="ECO:0007669"/>
    <property type="project" value="InterPro"/>
</dbReference>
<dbReference type="EMBL" id="BMNT01000062">
    <property type="protein sequence ID" value="GGL18656.1"/>
    <property type="molecule type" value="Genomic_DNA"/>
</dbReference>
<feature type="transmembrane region" description="Helical" evidence="1">
    <location>
        <begin position="153"/>
        <end position="178"/>
    </location>
</feature>
<sequence length="262" mass="27271">MSAPFADTARSEWTKFRSVPSNPRNLVAAVLLMVGLGAVTARGAGSGYAAMPQQARELFDPVHASLYGGFLFAQISVGTLGVLMVGSEYATGMMRTSMTVVPRRGRLLAAKMVTYGLIALVVGVVSSFAGFLLGQVTIASGGAPTATLGDPGALRAVVGMGVLWALVGLTGVAIGTLLRATMSATTLLVTVNFLIPIIGPRLLSDAAGNWLETYWPISAGLQIINTVQDPDRLTPWTGLGLMAAFTAALLALAFVLFRERDA</sequence>
<evidence type="ECO:0000313" key="2">
    <source>
        <dbReference type="EMBL" id="GGL18656.1"/>
    </source>
</evidence>
<comment type="caution">
    <text evidence="2">The sequence shown here is derived from an EMBL/GenBank/DDBJ whole genome shotgun (WGS) entry which is preliminary data.</text>
</comment>
<feature type="transmembrane region" description="Helical" evidence="1">
    <location>
        <begin position="112"/>
        <end position="133"/>
    </location>
</feature>
<accession>A0A917VVN6</accession>
<protein>
    <submittedName>
        <fullName evidence="2">ABC transporter</fullName>
    </submittedName>
</protein>
<dbReference type="AlphaFoldDB" id="A0A917VVN6"/>
<evidence type="ECO:0000313" key="3">
    <source>
        <dbReference type="Proteomes" id="UP000645217"/>
    </source>
</evidence>
<dbReference type="Pfam" id="PF12679">
    <property type="entry name" value="ABC2_membrane_2"/>
    <property type="match status" value="1"/>
</dbReference>
<keyword evidence="1" id="KW-0812">Transmembrane</keyword>
<reference evidence="2" key="1">
    <citation type="journal article" date="2014" name="Int. J. Syst. Evol. Microbiol.">
        <title>Complete genome sequence of Corynebacterium casei LMG S-19264T (=DSM 44701T), isolated from a smear-ripened cheese.</title>
        <authorList>
            <consortium name="US DOE Joint Genome Institute (JGI-PGF)"/>
            <person name="Walter F."/>
            <person name="Albersmeier A."/>
            <person name="Kalinowski J."/>
            <person name="Ruckert C."/>
        </authorList>
    </citation>
    <scope>NUCLEOTIDE SEQUENCE</scope>
    <source>
        <strain evidence="2">JCM 13064</strain>
    </source>
</reference>
<dbReference type="RefSeq" id="WP_189167460.1">
    <property type="nucleotide sequence ID" value="NZ_BMNT01000062.1"/>
</dbReference>
<keyword evidence="1" id="KW-0472">Membrane</keyword>
<keyword evidence="1" id="KW-1133">Transmembrane helix</keyword>
<feature type="transmembrane region" description="Helical" evidence="1">
    <location>
        <begin position="236"/>
        <end position="257"/>
    </location>
</feature>
<dbReference type="GO" id="GO:0005886">
    <property type="term" value="C:plasma membrane"/>
    <property type="evidence" value="ECO:0007669"/>
    <property type="project" value="UniProtKB-SubCell"/>
</dbReference>
<evidence type="ECO:0000256" key="1">
    <source>
        <dbReference type="SAM" id="Phobius"/>
    </source>
</evidence>
<reference evidence="2" key="2">
    <citation type="submission" date="2020-09" db="EMBL/GenBank/DDBJ databases">
        <authorList>
            <person name="Sun Q."/>
            <person name="Ohkuma M."/>
        </authorList>
    </citation>
    <scope>NUCLEOTIDE SEQUENCE</scope>
    <source>
        <strain evidence="2">JCM 13064</strain>
    </source>
</reference>
<proteinExistence type="predicted"/>